<proteinExistence type="predicted"/>
<dbReference type="RefSeq" id="WP_203783107.1">
    <property type="nucleotide sequence ID" value="NZ_BOMV01000051.1"/>
</dbReference>
<feature type="domain" description="Recombinase" evidence="1">
    <location>
        <begin position="16"/>
        <end position="74"/>
    </location>
</feature>
<dbReference type="Pfam" id="PF07508">
    <property type="entry name" value="Recombinase"/>
    <property type="match status" value="1"/>
</dbReference>
<dbReference type="AlphaFoldDB" id="A0A919JY03"/>
<evidence type="ECO:0000313" key="2">
    <source>
        <dbReference type="EMBL" id="GIE96823.1"/>
    </source>
</evidence>
<sequence length="86" mass="9743">MTASERGGRRPKVTPQTVEKIKELEREGHSLPAIARHLNECGVPTPTETDVPPELRRATWSKWNVRNILETRHYRRSMLGNSTGPG</sequence>
<dbReference type="Gene3D" id="3.90.1750.20">
    <property type="entry name" value="Putative Large Serine Recombinase, Chain B, Domain 2"/>
    <property type="match status" value="1"/>
</dbReference>
<reference evidence="2" key="1">
    <citation type="submission" date="2021-01" db="EMBL/GenBank/DDBJ databases">
        <title>Whole genome shotgun sequence of Actinoplanes rishiriensis NBRC 108556.</title>
        <authorList>
            <person name="Komaki H."/>
            <person name="Tamura T."/>
        </authorList>
    </citation>
    <scope>NUCLEOTIDE SEQUENCE</scope>
    <source>
        <strain evidence="2">NBRC 108556</strain>
    </source>
</reference>
<comment type="caution">
    <text evidence="2">The sequence shown here is derived from an EMBL/GenBank/DDBJ whole genome shotgun (WGS) entry which is preliminary data.</text>
</comment>
<keyword evidence="3" id="KW-1185">Reference proteome</keyword>
<dbReference type="GO" id="GO:0000150">
    <property type="term" value="F:DNA strand exchange activity"/>
    <property type="evidence" value="ECO:0007669"/>
    <property type="project" value="InterPro"/>
</dbReference>
<accession>A0A919JY03</accession>
<dbReference type="InterPro" id="IPR011109">
    <property type="entry name" value="DNA_bind_recombinase_dom"/>
</dbReference>
<dbReference type="InterPro" id="IPR038109">
    <property type="entry name" value="DNA_bind_recomb_sf"/>
</dbReference>
<name>A0A919JY03_9ACTN</name>
<protein>
    <recommendedName>
        <fullName evidence="1">Recombinase domain-containing protein</fullName>
    </recommendedName>
</protein>
<evidence type="ECO:0000313" key="3">
    <source>
        <dbReference type="Proteomes" id="UP000636960"/>
    </source>
</evidence>
<evidence type="ECO:0000259" key="1">
    <source>
        <dbReference type="Pfam" id="PF07508"/>
    </source>
</evidence>
<gene>
    <name evidence="2" type="ORF">Ari01nite_42880</name>
</gene>
<dbReference type="EMBL" id="BOMV01000051">
    <property type="protein sequence ID" value="GIE96823.1"/>
    <property type="molecule type" value="Genomic_DNA"/>
</dbReference>
<dbReference type="GO" id="GO:0003677">
    <property type="term" value="F:DNA binding"/>
    <property type="evidence" value="ECO:0007669"/>
    <property type="project" value="InterPro"/>
</dbReference>
<organism evidence="2 3">
    <name type="scientific">Paractinoplanes rishiriensis</name>
    <dbReference type="NCBI Taxonomy" id="1050105"/>
    <lineage>
        <taxon>Bacteria</taxon>
        <taxon>Bacillati</taxon>
        <taxon>Actinomycetota</taxon>
        <taxon>Actinomycetes</taxon>
        <taxon>Micromonosporales</taxon>
        <taxon>Micromonosporaceae</taxon>
        <taxon>Paractinoplanes</taxon>
    </lineage>
</organism>
<dbReference type="Proteomes" id="UP000636960">
    <property type="component" value="Unassembled WGS sequence"/>
</dbReference>